<dbReference type="EMBL" id="JBITDC010000013">
    <property type="protein sequence ID" value="MFI5678947.1"/>
    <property type="molecule type" value="Genomic_DNA"/>
</dbReference>
<dbReference type="PROSITE" id="PS50043">
    <property type="entry name" value="HTH_LUXR_2"/>
    <property type="match status" value="1"/>
</dbReference>
<evidence type="ECO:0000259" key="7">
    <source>
        <dbReference type="PROSITE" id="PS50110"/>
    </source>
</evidence>
<evidence type="ECO:0000256" key="4">
    <source>
        <dbReference type="ARBA" id="ARBA00023163"/>
    </source>
</evidence>
<dbReference type="PANTHER" id="PTHR44688">
    <property type="entry name" value="DNA-BINDING TRANSCRIPTIONAL ACTIVATOR DEVR_DOSR"/>
    <property type="match status" value="1"/>
</dbReference>
<dbReference type="Proteomes" id="UP001612415">
    <property type="component" value="Unassembled WGS sequence"/>
</dbReference>
<keyword evidence="4" id="KW-0804">Transcription</keyword>
<dbReference type="SUPFAM" id="SSF52172">
    <property type="entry name" value="CheY-like"/>
    <property type="match status" value="1"/>
</dbReference>
<dbReference type="Gene3D" id="1.10.10.10">
    <property type="entry name" value="Winged helix-like DNA-binding domain superfamily/Winged helix DNA-binding domain"/>
    <property type="match status" value="1"/>
</dbReference>
<dbReference type="Gene3D" id="3.40.50.2300">
    <property type="match status" value="1"/>
</dbReference>
<evidence type="ECO:0000313" key="8">
    <source>
        <dbReference type="EMBL" id="MFI5678947.1"/>
    </source>
</evidence>
<dbReference type="InterPro" id="IPR011006">
    <property type="entry name" value="CheY-like_superfamily"/>
</dbReference>
<feature type="domain" description="HTH luxR-type" evidence="6">
    <location>
        <begin position="147"/>
        <end position="212"/>
    </location>
</feature>
<dbReference type="InterPro" id="IPR036388">
    <property type="entry name" value="WH-like_DNA-bd_sf"/>
</dbReference>
<gene>
    <name evidence="8" type="ORF">ACIA8P_30535</name>
</gene>
<reference evidence="8 9" key="1">
    <citation type="submission" date="2024-10" db="EMBL/GenBank/DDBJ databases">
        <title>The Natural Products Discovery Center: Release of the First 8490 Sequenced Strains for Exploring Actinobacteria Biosynthetic Diversity.</title>
        <authorList>
            <person name="Kalkreuter E."/>
            <person name="Kautsar S.A."/>
            <person name="Yang D."/>
            <person name="Bader C.D."/>
            <person name="Teijaro C.N."/>
            <person name="Fluegel L."/>
            <person name="Davis C.M."/>
            <person name="Simpson J.R."/>
            <person name="Lauterbach L."/>
            <person name="Steele A.D."/>
            <person name="Gui C."/>
            <person name="Meng S."/>
            <person name="Li G."/>
            <person name="Viehrig K."/>
            <person name="Ye F."/>
            <person name="Su P."/>
            <person name="Kiefer A.F."/>
            <person name="Nichols A."/>
            <person name="Cepeda A.J."/>
            <person name="Yan W."/>
            <person name="Fan B."/>
            <person name="Jiang Y."/>
            <person name="Adhikari A."/>
            <person name="Zheng C.-J."/>
            <person name="Schuster L."/>
            <person name="Cowan T.M."/>
            <person name="Smanski M.J."/>
            <person name="Chevrette M.G."/>
            <person name="De Carvalho L.P.S."/>
            <person name="Shen B."/>
        </authorList>
    </citation>
    <scope>NUCLEOTIDE SEQUENCE [LARGE SCALE GENOMIC DNA]</scope>
    <source>
        <strain evidence="8 9">NPDC051599</strain>
    </source>
</reference>
<dbReference type="InterPro" id="IPR000792">
    <property type="entry name" value="Tscrpt_reg_LuxR_C"/>
</dbReference>
<dbReference type="InterPro" id="IPR016032">
    <property type="entry name" value="Sig_transdc_resp-reg_C-effctor"/>
</dbReference>
<proteinExistence type="predicted"/>
<evidence type="ECO:0000256" key="5">
    <source>
        <dbReference type="PROSITE-ProRule" id="PRU00169"/>
    </source>
</evidence>
<feature type="domain" description="Response regulatory" evidence="7">
    <location>
        <begin position="10"/>
        <end position="126"/>
    </location>
</feature>
<protein>
    <submittedName>
        <fullName evidence="8">Response regulator</fullName>
    </submittedName>
</protein>
<accession>A0ABW7YAN4</accession>
<dbReference type="Pfam" id="PF00072">
    <property type="entry name" value="Response_reg"/>
    <property type="match status" value="1"/>
</dbReference>
<sequence length="234" mass="24542">MSGTGTAPLSLVLADDHTLFREGLAELIGLDPGFTVAGYADTGTAAVAAAERLRPDLLLLDLQMPGPGPDMVIEQVAHRSDRTRVVVLTMYDDVVLSSRLLARGAAAYLVKNLGREELLAALRVVGRARDGVLLALQHSTLAPPGGVPAGRSPLSPRETEVLELLAAGCSNARIGARLGIAEATVKRHLTHVYAKLGASSRVDALRLAYESQLLRRPVPEAPTAAADIPLTSAP</sequence>
<evidence type="ECO:0000256" key="1">
    <source>
        <dbReference type="ARBA" id="ARBA00022553"/>
    </source>
</evidence>
<organism evidence="8 9">
    <name type="scientific">Streptomyces cellulosae</name>
    <dbReference type="NCBI Taxonomy" id="1968"/>
    <lineage>
        <taxon>Bacteria</taxon>
        <taxon>Bacillati</taxon>
        <taxon>Actinomycetota</taxon>
        <taxon>Actinomycetes</taxon>
        <taxon>Kitasatosporales</taxon>
        <taxon>Streptomycetaceae</taxon>
        <taxon>Streptomyces</taxon>
    </lineage>
</organism>
<dbReference type="InterPro" id="IPR001789">
    <property type="entry name" value="Sig_transdc_resp-reg_receiver"/>
</dbReference>
<dbReference type="InterPro" id="IPR058245">
    <property type="entry name" value="NreC/VraR/RcsB-like_REC"/>
</dbReference>
<feature type="modified residue" description="4-aspartylphosphate" evidence="5">
    <location>
        <position position="61"/>
    </location>
</feature>
<dbReference type="PROSITE" id="PS00622">
    <property type="entry name" value="HTH_LUXR_1"/>
    <property type="match status" value="1"/>
</dbReference>
<dbReference type="CDD" id="cd17535">
    <property type="entry name" value="REC_NarL-like"/>
    <property type="match status" value="1"/>
</dbReference>
<name>A0ABW7YAN4_STRCE</name>
<keyword evidence="3" id="KW-0238">DNA-binding</keyword>
<evidence type="ECO:0000256" key="3">
    <source>
        <dbReference type="ARBA" id="ARBA00023125"/>
    </source>
</evidence>
<keyword evidence="1 5" id="KW-0597">Phosphoprotein</keyword>
<dbReference type="SMART" id="SM00421">
    <property type="entry name" value="HTH_LUXR"/>
    <property type="match status" value="1"/>
</dbReference>
<comment type="caution">
    <text evidence="8">The sequence shown here is derived from an EMBL/GenBank/DDBJ whole genome shotgun (WGS) entry which is preliminary data.</text>
</comment>
<evidence type="ECO:0000313" key="9">
    <source>
        <dbReference type="Proteomes" id="UP001612415"/>
    </source>
</evidence>
<dbReference type="PRINTS" id="PR00038">
    <property type="entry name" value="HTHLUXR"/>
</dbReference>
<dbReference type="RefSeq" id="WP_398659455.1">
    <property type="nucleotide sequence ID" value="NZ_JBITDC010000013.1"/>
</dbReference>
<dbReference type="SUPFAM" id="SSF46894">
    <property type="entry name" value="C-terminal effector domain of the bipartite response regulators"/>
    <property type="match status" value="1"/>
</dbReference>
<dbReference type="SMART" id="SM00448">
    <property type="entry name" value="REC"/>
    <property type="match status" value="1"/>
</dbReference>
<evidence type="ECO:0000256" key="2">
    <source>
        <dbReference type="ARBA" id="ARBA00023015"/>
    </source>
</evidence>
<evidence type="ECO:0000259" key="6">
    <source>
        <dbReference type="PROSITE" id="PS50043"/>
    </source>
</evidence>
<dbReference type="CDD" id="cd06170">
    <property type="entry name" value="LuxR_C_like"/>
    <property type="match status" value="1"/>
</dbReference>
<keyword evidence="2" id="KW-0805">Transcription regulation</keyword>
<dbReference type="PROSITE" id="PS50110">
    <property type="entry name" value="RESPONSE_REGULATORY"/>
    <property type="match status" value="1"/>
</dbReference>
<dbReference type="Pfam" id="PF00196">
    <property type="entry name" value="GerE"/>
    <property type="match status" value="1"/>
</dbReference>
<keyword evidence="9" id="KW-1185">Reference proteome</keyword>
<dbReference type="PANTHER" id="PTHR44688:SF16">
    <property type="entry name" value="DNA-BINDING TRANSCRIPTIONAL ACTIVATOR DEVR_DOSR"/>
    <property type="match status" value="1"/>
</dbReference>